<geneLocation type="plasmid" evidence="2 3">
    <name>B</name>
</geneLocation>
<feature type="compositionally biased region" description="Basic and acidic residues" evidence="1">
    <location>
        <begin position="11"/>
        <end position="22"/>
    </location>
</feature>
<gene>
    <name evidence="2" type="ordered locus">cce_5259</name>
</gene>
<dbReference type="RefSeq" id="WP_009547887.1">
    <property type="nucleotide sequence ID" value="NC_010541.1"/>
</dbReference>
<dbReference type="HOGENOM" id="CLU_2272721_0_0_3"/>
<accession>B1X394</accession>
<feature type="region of interest" description="Disordered" evidence="1">
    <location>
        <begin position="1"/>
        <end position="23"/>
    </location>
</feature>
<dbReference type="OrthoDB" id="426628at2"/>
<feature type="compositionally biased region" description="Polar residues" evidence="1">
    <location>
        <begin position="1"/>
        <end position="10"/>
    </location>
</feature>
<keyword evidence="3" id="KW-1185">Reference proteome</keyword>
<evidence type="ECO:0000313" key="3">
    <source>
        <dbReference type="Proteomes" id="UP000001203"/>
    </source>
</evidence>
<dbReference type="EMBL" id="CP000809">
    <property type="protein sequence ID" value="ACB54605.1"/>
    <property type="molecule type" value="Genomic_DNA"/>
</dbReference>
<evidence type="ECO:0000256" key="1">
    <source>
        <dbReference type="SAM" id="MobiDB-lite"/>
    </source>
</evidence>
<dbReference type="Proteomes" id="UP000001203">
    <property type="component" value="Plasmid B"/>
</dbReference>
<sequence length="91" mass="10553">MSNSLTSSEHNVLRPEDFDPPLKRKKATIPGYWTIEEIANEIGVTPRRVRYDITGRPETKIEPSLEAYRIGNSLLVAEQNALEYIQRQRKR</sequence>
<keyword evidence="2" id="KW-0614">Plasmid</keyword>
<reference evidence="2 3" key="1">
    <citation type="journal article" date="2008" name="Proc. Natl. Acad. Sci. U.S.A.">
        <title>The genome of Cyanothece 51142, a unicellular diazotrophic cyanobacterium important in the marine nitrogen cycle.</title>
        <authorList>
            <person name="Welsh E.A."/>
            <person name="Liberton M."/>
            <person name="Stoeckel J."/>
            <person name="Loh T."/>
            <person name="Elvitigala T."/>
            <person name="Wang C."/>
            <person name="Wollam A."/>
            <person name="Fulton R.S."/>
            <person name="Clifton S.W."/>
            <person name="Jacobs J.M."/>
            <person name="Aurora R."/>
            <person name="Ghosh B.K."/>
            <person name="Sherman L.A."/>
            <person name="Smith R.D."/>
            <person name="Wilson R.K."/>
            <person name="Pakrasi H.B."/>
        </authorList>
    </citation>
    <scope>NUCLEOTIDE SEQUENCE [LARGE SCALE GENOMIC DNA]</scope>
    <source>
        <strain evidence="3">ATCC 51142 / BH68</strain>
        <plasmid evidence="3">B</plasmid>
    </source>
</reference>
<organism evidence="2 3">
    <name type="scientific">Crocosphaera subtropica (strain ATCC 51142 / BH68)</name>
    <name type="common">Cyanothece sp. (strain ATCC 51142)</name>
    <dbReference type="NCBI Taxonomy" id="43989"/>
    <lineage>
        <taxon>Bacteria</taxon>
        <taxon>Bacillati</taxon>
        <taxon>Cyanobacteriota</taxon>
        <taxon>Cyanophyceae</taxon>
        <taxon>Oscillatoriophycideae</taxon>
        <taxon>Chroococcales</taxon>
        <taxon>Aphanothecaceae</taxon>
        <taxon>Crocosphaera</taxon>
        <taxon>Crocosphaera subtropica</taxon>
    </lineage>
</organism>
<dbReference type="KEGG" id="cyt:cce_5259"/>
<name>B1X394_CROS5</name>
<protein>
    <submittedName>
        <fullName evidence="2">Uncharacterized protein</fullName>
    </submittedName>
</protein>
<dbReference type="AlphaFoldDB" id="B1X394"/>
<evidence type="ECO:0000313" key="2">
    <source>
        <dbReference type="EMBL" id="ACB54605.1"/>
    </source>
</evidence>
<proteinExistence type="predicted"/>